<dbReference type="GO" id="GO:0005436">
    <property type="term" value="F:sodium:phosphate symporter activity"/>
    <property type="evidence" value="ECO:0007669"/>
    <property type="project" value="InterPro"/>
</dbReference>
<dbReference type="PANTHER" id="PTHR10010:SF46">
    <property type="entry name" value="SODIUM-DEPENDENT PHOSPHATE TRANSPORT PROTEIN 2B"/>
    <property type="match status" value="1"/>
</dbReference>
<dbReference type="InParanoid" id="K0YJ23"/>
<evidence type="ECO:0000256" key="3">
    <source>
        <dbReference type="ARBA" id="ARBA00022692"/>
    </source>
</evidence>
<gene>
    <name evidence="8" type="ORF">HMPREF9451_01726</name>
</gene>
<feature type="transmembrane region" description="Helical" evidence="6">
    <location>
        <begin position="297"/>
        <end position="317"/>
    </location>
</feature>
<dbReference type="HOGENOM" id="CLU_025623_0_1_11"/>
<evidence type="ECO:0000256" key="6">
    <source>
        <dbReference type="SAM" id="Phobius"/>
    </source>
</evidence>
<accession>K0YJ23</accession>
<keyword evidence="5 6" id="KW-0472">Membrane</keyword>
<evidence type="ECO:0000259" key="7">
    <source>
        <dbReference type="Pfam" id="PF01895"/>
    </source>
</evidence>
<dbReference type="Pfam" id="PF02690">
    <property type="entry name" value="Na_Pi_cotrans"/>
    <property type="match status" value="1"/>
</dbReference>
<dbReference type="Gene3D" id="1.20.58.220">
    <property type="entry name" value="Phosphate transport system protein phou homolog 2, domain 2"/>
    <property type="match status" value="1"/>
</dbReference>
<feature type="transmembrane region" description="Helical" evidence="6">
    <location>
        <begin position="131"/>
        <end position="151"/>
    </location>
</feature>
<dbReference type="NCBIfam" id="TIGR00704">
    <property type="entry name" value="NaPi_cotrn_rel"/>
    <property type="match status" value="1"/>
</dbReference>
<feature type="transmembrane region" description="Helical" evidence="6">
    <location>
        <begin position="47"/>
        <end position="64"/>
    </location>
</feature>
<feature type="domain" description="PhoU" evidence="7">
    <location>
        <begin position="463"/>
        <end position="543"/>
    </location>
</feature>
<dbReference type="InterPro" id="IPR004633">
    <property type="entry name" value="NaPi_cotrn-rel/YqeW-like"/>
</dbReference>
<dbReference type="NCBIfam" id="NF037997">
    <property type="entry name" value="Na_Pi_symport"/>
    <property type="match status" value="1"/>
</dbReference>
<evidence type="ECO:0000256" key="4">
    <source>
        <dbReference type="ARBA" id="ARBA00022989"/>
    </source>
</evidence>
<organism evidence="8 9">
    <name type="scientific">Slackia piriformis YIT 12062</name>
    <dbReference type="NCBI Taxonomy" id="742818"/>
    <lineage>
        <taxon>Bacteria</taxon>
        <taxon>Bacillati</taxon>
        <taxon>Actinomycetota</taxon>
        <taxon>Coriobacteriia</taxon>
        <taxon>Eggerthellales</taxon>
        <taxon>Eggerthellaceae</taxon>
        <taxon>Slackia</taxon>
    </lineage>
</organism>
<sequence length="565" mass="60487">MDNAFTTVVGLLGGLAIFIFGMNMMSDNLQKVAGEKMKNILALLTKNPVLGVLAGALTTAVLQSSSATTVMAIGFVSARLMGLPQAISIILGANIGTTITAQIIAFKITDYILIFVFIGFLMSFIAKTERIKSVGLSILGFGLLFLGIETMGDSMKPLATSPVFINMISQVVDIPVLGVIVGTVMTVIVQSSSATIAVLQNLAATPGPDGASIIGLTGAIPVLLGDNIGTTITALLASIGQSRNAKRVAVSHSLFNISGCLIFIWFIPAFATFIQFISPAGPEIEVISRQIANAHTSFNVVMTLLWLPFIWLMVKIVTRIIPDRKTAAGDSDPAVALYLDDRLLGQPIVALQLVAKETVRCGETVRAAMHDMGAALRDKDAKRLDVSSRKAAAAGEVCQQVTDYLAELFATGLLNEDQVTRTANLMSAINDIERIGQLCGDVAQIARRSDFSDKASEDLRDAMFLAEEMFAGAMRSMASGDSDEARRVNEGNSRMIEIEMHMRKGHMKRVASKECSPSLTKAFNRVLSDIERIGGSCLNIVEAFPGTTSLDYFLFEDSDVLDSVK</sequence>
<keyword evidence="3 6" id="KW-0812">Transmembrane</keyword>
<dbReference type="EMBL" id="ADMD01000009">
    <property type="protein sequence ID" value="EJZ83208.1"/>
    <property type="molecule type" value="Genomic_DNA"/>
</dbReference>
<name>K0YJ23_9ACTN</name>
<dbReference type="GO" id="GO:0005886">
    <property type="term" value="C:plasma membrane"/>
    <property type="evidence" value="ECO:0007669"/>
    <property type="project" value="UniProtKB-SubCell"/>
</dbReference>
<comment type="caution">
    <text evidence="8">The sequence shown here is derived from an EMBL/GenBank/DDBJ whole genome shotgun (WGS) entry which is preliminary data.</text>
</comment>
<dbReference type="PATRIC" id="fig|742818.3.peg.1818"/>
<evidence type="ECO:0000256" key="5">
    <source>
        <dbReference type="ARBA" id="ARBA00023136"/>
    </source>
</evidence>
<keyword evidence="9" id="KW-1185">Reference proteome</keyword>
<dbReference type="eggNOG" id="COG1283">
    <property type="taxonomic scope" value="Bacteria"/>
</dbReference>
<evidence type="ECO:0000313" key="8">
    <source>
        <dbReference type="EMBL" id="EJZ83208.1"/>
    </source>
</evidence>
<dbReference type="InterPro" id="IPR038078">
    <property type="entry name" value="PhoU-like_sf"/>
</dbReference>
<dbReference type="InterPro" id="IPR026022">
    <property type="entry name" value="PhoU_dom"/>
</dbReference>
<evidence type="ECO:0000256" key="2">
    <source>
        <dbReference type="ARBA" id="ARBA00022475"/>
    </source>
</evidence>
<dbReference type="SUPFAM" id="SSF109755">
    <property type="entry name" value="PhoU-like"/>
    <property type="match status" value="1"/>
</dbReference>
<keyword evidence="2" id="KW-1003">Cell membrane</keyword>
<dbReference type="Pfam" id="PF01895">
    <property type="entry name" value="PhoU"/>
    <property type="match status" value="2"/>
</dbReference>
<dbReference type="RefSeq" id="WP_009139906.1">
    <property type="nucleotide sequence ID" value="NZ_JH815199.1"/>
</dbReference>
<evidence type="ECO:0000256" key="1">
    <source>
        <dbReference type="ARBA" id="ARBA00004651"/>
    </source>
</evidence>
<dbReference type="Proteomes" id="UP000006069">
    <property type="component" value="Unassembled WGS sequence"/>
</dbReference>
<feature type="transmembrane region" description="Helical" evidence="6">
    <location>
        <begin position="163"/>
        <end position="190"/>
    </location>
</feature>
<dbReference type="PANTHER" id="PTHR10010">
    <property type="entry name" value="SOLUTE CARRIER FAMILY 34 SODIUM PHOSPHATE , MEMBER 2-RELATED"/>
    <property type="match status" value="1"/>
</dbReference>
<comment type="subcellular location">
    <subcellularLocation>
        <location evidence="1">Cell membrane</location>
        <topology evidence="1">Multi-pass membrane protein</topology>
    </subcellularLocation>
</comment>
<proteinExistence type="predicted"/>
<feature type="transmembrane region" description="Helical" evidence="6">
    <location>
        <begin position="104"/>
        <end position="125"/>
    </location>
</feature>
<dbReference type="InterPro" id="IPR003841">
    <property type="entry name" value="Na/Pi_transpt"/>
</dbReference>
<feature type="transmembrane region" description="Helical" evidence="6">
    <location>
        <begin position="257"/>
        <end position="277"/>
    </location>
</feature>
<feature type="domain" description="PhoU" evidence="7">
    <location>
        <begin position="360"/>
        <end position="445"/>
    </location>
</feature>
<reference evidence="8 9" key="1">
    <citation type="submission" date="2012-08" db="EMBL/GenBank/DDBJ databases">
        <title>The Genome Sequence of Slackia piriformis YIT 12062.</title>
        <authorList>
            <consortium name="The Broad Institute Genome Sequencing Platform"/>
            <person name="Earl A."/>
            <person name="Ward D."/>
            <person name="Feldgarden M."/>
            <person name="Gevers D."/>
            <person name="Morotomi M."/>
            <person name="Walker B."/>
            <person name="Young S.K."/>
            <person name="Zeng Q."/>
            <person name="Gargeya S."/>
            <person name="Fitzgerald M."/>
            <person name="Haas B."/>
            <person name="Abouelleil A."/>
            <person name="Alvarado L."/>
            <person name="Arachchi H.M."/>
            <person name="Berlin A.M."/>
            <person name="Chapman S.B."/>
            <person name="Goldberg J."/>
            <person name="Griggs A."/>
            <person name="Gujja S."/>
            <person name="Hansen M."/>
            <person name="Howarth C."/>
            <person name="Imamovic A."/>
            <person name="Larimer J."/>
            <person name="McCowen C."/>
            <person name="Montmayeur A."/>
            <person name="Murphy C."/>
            <person name="Neiman D."/>
            <person name="Pearson M."/>
            <person name="Priest M."/>
            <person name="Roberts A."/>
            <person name="Saif S."/>
            <person name="Shea T."/>
            <person name="Sisk P."/>
            <person name="Sykes S."/>
            <person name="Wortman J."/>
            <person name="Nusbaum C."/>
            <person name="Birren B."/>
        </authorList>
    </citation>
    <scope>NUCLEOTIDE SEQUENCE [LARGE SCALE GENOMIC DNA]</scope>
    <source>
        <strain evidence="8 9">YIT 12062</strain>
    </source>
</reference>
<evidence type="ECO:0000313" key="9">
    <source>
        <dbReference type="Proteomes" id="UP000006069"/>
    </source>
</evidence>
<dbReference type="GO" id="GO:0044341">
    <property type="term" value="P:sodium-dependent phosphate transport"/>
    <property type="evidence" value="ECO:0007669"/>
    <property type="project" value="InterPro"/>
</dbReference>
<dbReference type="AlphaFoldDB" id="K0YJ23"/>
<keyword evidence="4 6" id="KW-1133">Transmembrane helix</keyword>
<feature type="transmembrane region" description="Helical" evidence="6">
    <location>
        <begin position="6"/>
        <end position="26"/>
    </location>
</feature>
<protein>
    <recommendedName>
        <fullName evidence="7">PhoU domain-containing protein</fullName>
    </recommendedName>
</protein>